<dbReference type="Proteomes" id="UP001153334">
    <property type="component" value="Unassembled WGS sequence"/>
</dbReference>
<dbReference type="EMBL" id="JAPESX010001975">
    <property type="protein sequence ID" value="KAJ8110147.1"/>
    <property type="molecule type" value="Genomic_DNA"/>
</dbReference>
<reference evidence="1" key="1">
    <citation type="submission" date="2022-11" db="EMBL/GenBank/DDBJ databases">
        <title>Genome Sequence of Nemania bipapillata.</title>
        <authorList>
            <person name="Buettner E."/>
        </authorList>
    </citation>
    <scope>NUCLEOTIDE SEQUENCE</scope>
    <source>
        <strain evidence="1">CP14</strain>
    </source>
</reference>
<organism evidence="1 2">
    <name type="scientific">Nemania bipapillata</name>
    <dbReference type="NCBI Taxonomy" id="110536"/>
    <lineage>
        <taxon>Eukaryota</taxon>
        <taxon>Fungi</taxon>
        <taxon>Dikarya</taxon>
        <taxon>Ascomycota</taxon>
        <taxon>Pezizomycotina</taxon>
        <taxon>Sordariomycetes</taxon>
        <taxon>Xylariomycetidae</taxon>
        <taxon>Xylariales</taxon>
        <taxon>Xylariaceae</taxon>
        <taxon>Nemania</taxon>
    </lineage>
</organism>
<evidence type="ECO:0000313" key="2">
    <source>
        <dbReference type="Proteomes" id="UP001153334"/>
    </source>
</evidence>
<accession>A0ACC2I490</accession>
<sequence>MLLNVILWVLVSLVSSIPNCPFPGAAFPKPTNLAASPTIQAALKDITAAFEAYGKDPTNNPNGTSWSLQIFSASSDEPLWEHYHTAENLLGKDGSGNITVGPDTIYRLGSLTKIFTILTFLAEAGDSYWNDPVTKFVPELAVLAAKAQSDPVMYVDWSSITLDALEGELTQEHNQTVLMSQGFPPAPLTMVPFCGEVVPCNRAQIFAGLAIVPPSFQPSHTPGYSNLGYQLLAYALEAITGKKFADMLKTDVIERLGLDHTYYDQIPPRDLGVIPPGNEAGWNFSLGEASP</sequence>
<proteinExistence type="predicted"/>
<name>A0ACC2I490_9PEZI</name>
<keyword evidence="2" id="KW-1185">Reference proteome</keyword>
<evidence type="ECO:0000313" key="1">
    <source>
        <dbReference type="EMBL" id="KAJ8110147.1"/>
    </source>
</evidence>
<gene>
    <name evidence="1" type="ORF">ONZ43_g5951</name>
</gene>
<comment type="caution">
    <text evidence="1">The sequence shown here is derived from an EMBL/GenBank/DDBJ whole genome shotgun (WGS) entry which is preliminary data.</text>
</comment>
<protein>
    <submittedName>
        <fullName evidence="1">Uncharacterized protein</fullName>
    </submittedName>
</protein>